<accession>A0A251R1B0</accession>
<reference evidence="6 7" key="1">
    <citation type="journal article" date="2013" name="Nat. Genet.">
        <title>The high-quality draft genome of peach (Prunus persica) identifies unique patterns of genetic diversity, domestication and genome evolution.</title>
        <authorList>
            <consortium name="International Peach Genome Initiative"/>
            <person name="Verde I."/>
            <person name="Abbott A.G."/>
            <person name="Scalabrin S."/>
            <person name="Jung S."/>
            <person name="Shu S."/>
            <person name="Marroni F."/>
            <person name="Zhebentyayeva T."/>
            <person name="Dettori M.T."/>
            <person name="Grimwood J."/>
            <person name="Cattonaro F."/>
            <person name="Zuccolo A."/>
            <person name="Rossini L."/>
            <person name="Jenkins J."/>
            <person name="Vendramin E."/>
            <person name="Meisel L.A."/>
            <person name="Decroocq V."/>
            <person name="Sosinski B."/>
            <person name="Prochnik S."/>
            <person name="Mitros T."/>
            <person name="Policriti A."/>
            <person name="Cipriani G."/>
            <person name="Dondini L."/>
            <person name="Ficklin S."/>
            <person name="Goodstein D.M."/>
            <person name="Xuan P."/>
            <person name="Del Fabbro C."/>
            <person name="Aramini V."/>
            <person name="Copetti D."/>
            <person name="Gonzalez S."/>
            <person name="Horner D.S."/>
            <person name="Falchi R."/>
            <person name="Lucas S."/>
            <person name="Mica E."/>
            <person name="Maldonado J."/>
            <person name="Lazzari B."/>
            <person name="Bielenberg D."/>
            <person name="Pirona R."/>
            <person name="Miculan M."/>
            <person name="Barakat A."/>
            <person name="Testolin R."/>
            <person name="Stella A."/>
            <person name="Tartarini S."/>
            <person name="Tonutti P."/>
            <person name="Arus P."/>
            <person name="Orellana A."/>
            <person name="Wells C."/>
            <person name="Main D."/>
            <person name="Vizzotto G."/>
            <person name="Silva H."/>
            <person name="Salamini F."/>
            <person name="Schmutz J."/>
            <person name="Morgante M."/>
            <person name="Rokhsar D.S."/>
        </authorList>
    </citation>
    <scope>NUCLEOTIDE SEQUENCE [LARGE SCALE GENOMIC DNA]</scope>
    <source>
        <strain evidence="7">cv. Nemared</strain>
    </source>
</reference>
<dbReference type="Gramene" id="ONI29881">
    <property type="protein sequence ID" value="ONI29881"/>
    <property type="gene ID" value="PRUPE_1G219300"/>
</dbReference>
<gene>
    <name evidence="6" type="ORF">PRUPE_1G219300</name>
</gene>
<evidence type="ECO:0000256" key="4">
    <source>
        <dbReference type="ARBA" id="ARBA00022525"/>
    </source>
</evidence>
<keyword evidence="4" id="KW-0964">Secreted</keyword>
<comment type="similarity">
    <text evidence="2">Belongs to the plant self-incompatibility (S1) protein family.</text>
</comment>
<keyword evidence="7" id="KW-1185">Reference proteome</keyword>
<evidence type="ECO:0000313" key="6">
    <source>
        <dbReference type="EMBL" id="ONI29881.1"/>
    </source>
</evidence>
<dbReference type="Proteomes" id="UP000006882">
    <property type="component" value="Chromosome G1"/>
</dbReference>
<evidence type="ECO:0000256" key="2">
    <source>
        <dbReference type="ARBA" id="ARBA00005581"/>
    </source>
</evidence>
<evidence type="ECO:0000256" key="5">
    <source>
        <dbReference type="ARBA" id="ARBA00022729"/>
    </source>
</evidence>
<dbReference type="EMBL" id="CM007651">
    <property type="protein sequence ID" value="ONI29881.1"/>
    <property type="molecule type" value="Genomic_DNA"/>
</dbReference>
<dbReference type="GO" id="GO:0005576">
    <property type="term" value="C:extracellular region"/>
    <property type="evidence" value="ECO:0007669"/>
    <property type="project" value="UniProtKB-SubCell"/>
</dbReference>
<comment type="subcellular location">
    <subcellularLocation>
        <location evidence="1">Secreted</location>
    </subcellularLocation>
</comment>
<dbReference type="AlphaFoldDB" id="A0A251R1B0"/>
<proteinExistence type="inferred from homology"/>
<name>A0A251R1B0_PRUPE</name>
<keyword evidence="5" id="KW-0732">Signal</keyword>
<dbReference type="Pfam" id="PF05938">
    <property type="entry name" value="Self-incomp_S1"/>
    <property type="match status" value="1"/>
</dbReference>
<protein>
    <submittedName>
        <fullName evidence="6">Uncharacterized protein</fullName>
    </submittedName>
</protein>
<dbReference type="GO" id="GO:0060320">
    <property type="term" value="P:rejection of self pollen"/>
    <property type="evidence" value="ECO:0007669"/>
    <property type="project" value="UniProtKB-KW"/>
</dbReference>
<keyword evidence="3" id="KW-0713">Self-incompatibility</keyword>
<sequence length="107" mass="12430">MDVINCDKHVTPFKKFFVRIVNNLDNKRLDFDCRSEDSVIDRSLPASGDEFEFGFRVNFQFTTYFFCNLWSLDHLLSQVTCHNWPFAIPVSHKGFSCLGVRGSSWPS</sequence>
<evidence type="ECO:0000256" key="3">
    <source>
        <dbReference type="ARBA" id="ARBA00022471"/>
    </source>
</evidence>
<evidence type="ECO:0000313" key="7">
    <source>
        <dbReference type="Proteomes" id="UP000006882"/>
    </source>
</evidence>
<dbReference type="InterPro" id="IPR010264">
    <property type="entry name" value="Self-incomp_S1"/>
</dbReference>
<evidence type="ECO:0000256" key="1">
    <source>
        <dbReference type="ARBA" id="ARBA00004613"/>
    </source>
</evidence>
<organism evidence="6 7">
    <name type="scientific">Prunus persica</name>
    <name type="common">Peach</name>
    <name type="synonym">Amygdalus persica</name>
    <dbReference type="NCBI Taxonomy" id="3760"/>
    <lineage>
        <taxon>Eukaryota</taxon>
        <taxon>Viridiplantae</taxon>
        <taxon>Streptophyta</taxon>
        <taxon>Embryophyta</taxon>
        <taxon>Tracheophyta</taxon>
        <taxon>Spermatophyta</taxon>
        <taxon>Magnoliopsida</taxon>
        <taxon>eudicotyledons</taxon>
        <taxon>Gunneridae</taxon>
        <taxon>Pentapetalae</taxon>
        <taxon>rosids</taxon>
        <taxon>fabids</taxon>
        <taxon>Rosales</taxon>
        <taxon>Rosaceae</taxon>
        <taxon>Amygdaloideae</taxon>
        <taxon>Amygdaleae</taxon>
        <taxon>Prunus</taxon>
    </lineage>
</organism>